<dbReference type="EMBL" id="JAEDAO010000001">
    <property type="protein sequence ID" value="MBK0391553.1"/>
    <property type="molecule type" value="Genomic_DNA"/>
</dbReference>
<dbReference type="InterPro" id="IPR003593">
    <property type="entry name" value="AAA+_ATPase"/>
</dbReference>
<sequence length="262" mass="28569">MESGAVAETGAAATPARSRLEARHLQKTYGSRKVVKDVSLGVDKGEVVGLLGPNGAGKTTSFYMIVGLVRADAGEISIDGQPVEHMPIHRRSRLGLSYLPQEASIFRKLNVADNVRAVLELQHDPDGKPLSHEAIEERLTALLQDLRVDHLRDSPALALSGGERRRVEIARALATQPRFILLDEPFAGIDPIAVIEIQRIIGFLKSRGIGVLITDHNVRETLGICDHAYIISDGEVLAQGTPADIVNNADVRRVYLGEHFRM</sequence>
<dbReference type="Gene3D" id="3.40.50.300">
    <property type="entry name" value="P-loop containing nucleotide triphosphate hydrolases"/>
    <property type="match status" value="1"/>
</dbReference>
<evidence type="ECO:0000256" key="4">
    <source>
        <dbReference type="ARBA" id="ARBA00017803"/>
    </source>
</evidence>
<evidence type="ECO:0000259" key="15">
    <source>
        <dbReference type="PROSITE" id="PS50893"/>
    </source>
</evidence>
<dbReference type="GO" id="GO:0005737">
    <property type="term" value="C:cytoplasm"/>
    <property type="evidence" value="ECO:0007669"/>
    <property type="project" value="UniProtKB-SubCell"/>
</dbReference>
<evidence type="ECO:0000256" key="13">
    <source>
        <dbReference type="ARBA" id="ARBA00024818"/>
    </source>
</evidence>
<comment type="subunit">
    <text evidence="14">Component of the lipopolysaccharide transport and assembly complex. The LptBFG transporter is composed of two ATP-binding proteins (LptB) and two transmembrane proteins (LptF and LptG).</text>
</comment>
<dbReference type="AlphaFoldDB" id="A0A934UQD9"/>
<keyword evidence="5" id="KW-0813">Transport</keyword>
<dbReference type="InterPro" id="IPR032823">
    <property type="entry name" value="BCA_ABC_TP_C"/>
</dbReference>
<keyword evidence="12" id="KW-0472">Membrane</keyword>
<evidence type="ECO:0000256" key="11">
    <source>
        <dbReference type="ARBA" id="ARBA00022967"/>
    </source>
</evidence>
<protein>
    <recommendedName>
        <fullName evidence="4">Lipopolysaccharide export system ATP-binding protein LptB</fullName>
    </recommendedName>
</protein>
<evidence type="ECO:0000256" key="3">
    <source>
        <dbReference type="ARBA" id="ARBA00010865"/>
    </source>
</evidence>
<dbReference type="Proteomes" id="UP000617041">
    <property type="component" value="Unassembled WGS sequence"/>
</dbReference>
<dbReference type="InterPro" id="IPR051120">
    <property type="entry name" value="ABC_AA/LPS_Transport"/>
</dbReference>
<evidence type="ECO:0000256" key="9">
    <source>
        <dbReference type="ARBA" id="ARBA00022741"/>
    </source>
</evidence>
<keyword evidence="11" id="KW-1278">Translocase</keyword>
<dbReference type="InterPro" id="IPR017871">
    <property type="entry name" value="ABC_transporter-like_CS"/>
</dbReference>
<keyword evidence="10 16" id="KW-0067">ATP-binding</keyword>
<comment type="caution">
    <text evidence="16">The sequence shown here is derived from an EMBL/GenBank/DDBJ whole genome shotgun (WGS) entry which is preliminary data.</text>
</comment>
<dbReference type="CDD" id="cd03218">
    <property type="entry name" value="ABC_YhbG"/>
    <property type="match status" value="1"/>
</dbReference>
<evidence type="ECO:0000256" key="14">
    <source>
        <dbReference type="ARBA" id="ARBA00026081"/>
    </source>
</evidence>
<accession>A0A934UQD9</accession>
<keyword evidence="7" id="KW-0963">Cytoplasm</keyword>
<evidence type="ECO:0000313" key="16">
    <source>
        <dbReference type="EMBL" id="MBK0391553.1"/>
    </source>
</evidence>
<dbReference type="SUPFAM" id="SSF52540">
    <property type="entry name" value="P-loop containing nucleoside triphosphate hydrolases"/>
    <property type="match status" value="1"/>
</dbReference>
<dbReference type="Pfam" id="PF00005">
    <property type="entry name" value="ABC_tran"/>
    <property type="match status" value="1"/>
</dbReference>
<evidence type="ECO:0000256" key="12">
    <source>
        <dbReference type="ARBA" id="ARBA00023136"/>
    </source>
</evidence>
<gene>
    <name evidence="16" type="primary">lptB</name>
    <name evidence="16" type="ORF">I8E28_03010</name>
</gene>
<dbReference type="PROSITE" id="PS50893">
    <property type="entry name" value="ABC_TRANSPORTER_2"/>
    <property type="match status" value="1"/>
</dbReference>
<dbReference type="PANTHER" id="PTHR45772:SF10">
    <property type="entry name" value="LIPOPOLYSACCHARIDE EXPORT SYSTEM ATP-BINDING PROTEIN LPTB"/>
    <property type="match status" value="1"/>
</dbReference>
<comment type="similarity">
    <text evidence="3">Belongs to the ABC transporter superfamily. Outer membrane lipopolysaccharide export (TC 1.B.42) family.</text>
</comment>
<reference evidence="16" key="1">
    <citation type="submission" date="2020-12" db="EMBL/GenBank/DDBJ databases">
        <title>Ramlibacter sp. nov., isolated from a freshwater alga, Cryptomonas.</title>
        <authorList>
            <person name="Kim H.M."/>
            <person name="Jeon C.O."/>
        </authorList>
    </citation>
    <scope>NUCLEOTIDE SEQUENCE</scope>
    <source>
        <strain evidence="16">CrO1</strain>
    </source>
</reference>
<keyword evidence="6" id="KW-1003">Cell membrane</keyword>
<evidence type="ECO:0000256" key="2">
    <source>
        <dbReference type="ARBA" id="ARBA00004515"/>
    </source>
</evidence>
<evidence type="ECO:0000256" key="6">
    <source>
        <dbReference type="ARBA" id="ARBA00022475"/>
    </source>
</evidence>
<dbReference type="PANTHER" id="PTHR45772">
    <property type="entry name" value="CONSERVED COMPONENT OF ABC TRANSPORTER FOR NATURAL AMINO ACIDS-RELATED"/>
    <property type="match status" value="1"/>
</dbReference>
<comment type="subcellular location">
    <subcellularLocation>
        <location evidence="2">Cell inner membrane</location>
        <topology evidence="2">Peripheral membrane protein</topology>
        <orientation evidence="2">Cytoplasmic side</orientation>
    </subcellularLocation>
    <subcellularLocation>
        <location evidence="1">Cytoplasm</location>
    </subcellularLocation>
</comment>
<keyword evidence="8" id="KW-0997">Cell inner membrane</keyword>
<dbReference type="InterPro" id="IPR027417">
    <property type="entry name" value="P-loop_NTPase"/>
</dbReference>
<evidence type="ECO:0000256" key="7">
    <source>
        <dbReference type="ARBA" id="ARBA00022490"/>
    </source>
</evidence>
<keyword evidence="9" id="KW-0547">Nucleotide-binding</keyword>
<dbReference type="GO" id="GO:0043190">
    <property type="term" value="C:ATP-binding cassette (ABC) transporter complex"/>
    <property type="evidence" value="ECO:0007669"/>
    <property type="project" value="InterPro"/>
</dbReference>
<organism evidence="16 17">
    <name type="scientific">Ramlibacter algicola</name>
    <dbReference type="NCBI Taxonomy" id="2795217"/>
    <lineage>
        <taxon>Bacteria</taxon>
        <taxon>Pseudomonadati</taxon>
        <taxon>Pseudomonadota</taxon>
        <taxon>Betaproteobacteria</taxon>
        <taxon>Burkholderiales</taxon>
        <taxon>Comamonadaceae</taxon>
        <taxon>Ramlibacter</taxon>
    </lineage>
</organism>
<dbReference type="GO" id="GO:0055085">
    <property type="term" value="P:transmembrane transport"/>
    <property type="evidence" value="ECO:0007669"/>
    <property type="project" value="InterPro"/>
</dbReference>
<dbReference type="NCBIfam" id="TIGR04406">
    <property type="entry name" value="LPS_export_lptB"/>
    <property type="match status" value="1"/>
</dbReference>
<keyword evidence="17" id="KW-1185">Reference proteome</keyword>
<dbReference type="GO" id="GO:0005524">
    <property type="term" value="F:ATP binding"/>
    <property type="evidence" value="ECO:0007669"/>
    <property type="project" value="UniProtKB-KW"/>
</dbReference>
<comment type="function">
    <text evidence="13">Part of the ABC transporter complex LptBFG involved in the translocation of lipopolysaccharide (LPS) from the inner membrane to the outer membrane. Probably responsible for energy coupling to the transport system.</text>
</comment>
<dbReference type="Pfam" id="PF12399">
    <property type="entry name" value="BCA_ABC_TP_C"/>
    <property type="match status" value="1"/>
</dbReference>
<dbReference type="PROSITE" id="PS00211">
    <property type="entry name" value="ABC_TRANSPORTER_1"/>
    <property type="match status" value="1"/>
</dbReference>
<evidence type="ECO:0000256" key="8">
    <source>
        <dbReference type="ARBA" id="ARBA00022519"/>
    </source>
</evidence>
<proteinExistence type="inferred from homology"/>
<evidence type="ECO:0000256" key="10">
    <source>
        <dbReference type="ARBA" id="ARBA00022840"/>
    </source>
</evidence>
<feature type="domain" description="ABC transporter" evidence="15">
    <location>
        <begin position="20"/>
        <end position="258"/>
    </location>
</feature>
<dbReference type="InterPro" id="IPR003439">
    <property type="entry name" value="ABC_transporter-like_ATP-bd"/>
</dbReference>
<evidence type="ECO:0000313" key="17">
    <source>
        <dbReference type="Proteomes" id="UP000617041"/>
    </source>
</evidence>
<dbReference type="InterPro" id="IPR030921">
    <property type="entry name" value="LPS_export_LptB"/>
</dbReference>
<dbReference type="RefSeq" id="WP_200790238.1">
    <property type="nucleotide sequence ID" value="NZ_JAEDAO010000001.1"/>
</dbReference>
<evidence type="ECO:0000256" key="1">
    <source>
        <dbReference type="ARBA" id="ARBA00004496"/>
    </source>
</evidence>
<evidence type="ECO:0000256" key="5">
    <source>
        <dbReference type="ARBA" id="ARBA00022448"/>
    </source>
</evidence>
<dbReference type="SMART" id="SM00382">
    <property type="entry name" value="AAA"/>
    <property type="match status" value="1"/>
</dbReference>
<dbReference type="FunFam" id="3.40.50.300:FF:000151">
    <property type="entry name" value="Lipopolysaccharide ABC transporter ATP-binding protein"/>
    <property type="match status" value="1"/>
</dbReference>
<dbReference type="GO" id="GO:0016887">
    <property type="term" value="F:ATP hydrolysis activity"/>
    <property type="evidence" value="ECO:0007669"/>
    <property type="project" value="InterPro"/>
</dbReference>
<name>A0A934UQD9_9BURK</name>